<dbReference type="Gene3D" id="2.30.42.10">
    <property type="match status" value="2"/>
</dbReference>
<organism evidence="13 14">
    <name type="scientific">Microbacter margulisiae</name>
    <dbReference type="NCBI Taxonomy" id="1350067"/>
    <lineage>
        <taxon>Bacteria</taxon>
        <taxon>Pseudomonadati</taxon>
        <taxon>Bacteroidota</taxon>
        <taxon>Bacteroidia</taxon>
        <taxon>Bacteroidales</taxon>
        <taxon>Porphyromonadaceae</taxon>
        <taxon>Microbacter</taxon>
    </lineage>
</organism>
<comment type="similarity">
    <text evidence="3 11">Belongs to the peptidase M50B family.</text>
</comment>
<reference evidence="13 14" key="1">
    <citation type="submission" date="2020-08" db="EMBL/GenBank/DDBJ databases">
        <title>Genomic Encyclopedia of Type Strains, Phase IV (KMG-IV): sequencing the most valuable type-strain genomes for metagenomic binning, comparative biology and taxonomic classification.</title>
        <authorList>
            <person name="Goeker M."/>
        </authorList>
    </citation>
    <scope>NUCLEOTIDE SEQUENCE [LARGE SCALE GENOMIC DNA]</scope>
    <source>
        <strain evidence="13 14">DSM 27471</strain>
    </source>
</reference>
<dbReference type="InterPro" id="IPR041489">
    <property type="entry name" value="PDZ_6"/>
</dbReference>
<dbReference type="InterPro" id="IPR001478">
    <property type="entry name" value="PDZ"/>
</dbReference>
<evidence type="ECO:0000256" key="2">
    <source>
        <dbReference type="ARBA" id="ARBA00004141"/>
    </source>
</evidence>
<comment type="subcellular location">
    <subcellularLocation>
        <location evidence="2">Membrane</location>
        <topology evidence="2">Multi-pass membrane protein</topology>
    </subcellularLocation>
</comment>
<evidence type="ECO:0000313" key="14">
    <source>
        <dbReference type="Proteomes" id="UP000544222"/>
    </source>
</evidence>
<comment type="caution">
    <text evidence="13">The sequence shown here is derived from an EMBL/GenBank/DDBJ whole genome shotgun (WGS) entry which is preliminary data.</text>
</comment>
<dbReference type="Proteomes" id="UP000544222">
    <property type="component" value="Unassembled WGS sequence"/>
</dbReference>
<proteinExistence type="inferred from homology"/>
<evidence type="ECO:0000256" key="11">
    <source>
        <dbReference type="RuleBase" id="RU362031"/>
    </source>
</evidence>
<evidence type="ECO:0000256" key="6">
    <source>
        <dbReference type="ARBA" id="ARBA00022801"/>
    </source>
</evidence>
<dbReference type="InterPro" id="IPR004387">
    <property type="entry name" value="Pept_M50_Zn"/>
</dbReference>
<evidence type="ECO:0000256" key="9">
    <source>
        <dbReference type="ARBA" id="ARBA00023049"/>
    </source>
</evidence>
<dbReference type="Pfam" id="PF02163">
    <property type="entry name" value="Peptidase_M50"/>
    <property type="match status" value="2"/>
</dbReference>
<dbReference type="EC" id="3.4.24.-" evidence="11"/>
<dbReference type="InterPro" id="IPR008915">
    <property type="entry name" value="Peptidase_M50"/>
</dbReference>
<dbReference type="PROSITE" id="PS50106">
    <property type="entry name" value="PDZ"/>
    <property type="match status" value="1"/>
</dbReference>
<evidence type="ECO:0000313" key="13">
    <source>
        <dbReference type="EMBL" id="MBB3187038.1"/>
    </source>
</evidence>
<evidence type="ECO:0000256" key="8">
    <source>
        <dbReference type="ARBA" id="ARBA00022989"/>
    </source>
</evidence>
<keyword evidence="7 11" id="KW-0862">Zinc</keyword>
<evidence type="ECO:0000256" key="4">
    <source>
        <dbReference type="ARBA" id="ARBA00022670"/>
    </source>
</evidence>
<dbReference type="SMART" id="SM00228">
    <property type="entry name" value="PDZ"/>
    <property type="match status" value="1"/>
</dbReference>
<dbReference type="PANTHER" id="PTHR42837:SF2">
    <property type="entry name" value="MEMBRANE METALLOPROTEASE ARASP2, CHLOROPLASTIC-RELATED"/>
    <property type="match status" value="1"/>
</dbReference>
<sequence>METFLIKAAQLILSLSILVFLHELGHFTFARIFKTRVDKFYLFFNPSFSLFRMKKINSKRYFRFFASNVPDMYQPMKDSEGNIVKDEKGKAKLEEINTNELEENDWRRHPEKTEWGIGWLPLGGYCKIAGMIDESMDTEALKKPAQSWEFRSKPAWQRLLIMVGGVVVNFLTALIIYALILFSWGQEYLPLQNARMGMQFSEVALKNGFHNGDILLAVNNKPVDEASDAIGKILIDEASTVEVLRDGKTVQLTLPSNFAQQVIGSHEKQFMAPRVPFVINKVVNETPAATAGLAKGDSVVAINGKSMYTAQDIMSFLQDNKGKTISLTFFRNGKQMTKPIAIDANGKLGVELVPFTEYFKTKHIEYGLLASIPAGIEMGVDKLTSYVKQLKFVFTKQGAKQIGGFGTIGSLFPSIWDWQSFWGLTAFLSIILAFMNILPIPALDGGHTLFLLYEIVTGRKPSDKFLEHAQMVGLILLFALLIYANGNDLLHLFIK</sequence>
<feature type="transmembrane region" description="Helical" evidence="11">
    <location>
        <begin position="421"/>
        <end position="444"/>
    </location>
</feature>
<name>A0A7W5H0Z2_9PORP</name>
<evidence type="ECO:0000256" key="3">
    <source>
        <dbReference type="ARBA" id="ARBA00007931"/>
    </source>
</evidence>
<keyword evidence="14" id="KW-1185">Reference proteome</keyword>
<keyword evidence="4 13" id="KW-0645">Protease</keyword>
<dbReference type="AlphaFoldDB" id="A0A7W5H0Z2"/>
<dbReference type="CDD" id="cd06163">
    <property type="entry name" value="S2P-M50_PDZ_RseP-like"/>
    <property type="match status" value="1"/>
</dbReference>
<feature type="domain" description="PDZ" evidence="12">
    <location>
        <begin position="240"/>
        <end position="319"/>
    </location>
</feature>
<gene>
    <name evidence="13" type="ORF">FHX64_001201</name>
</gene>
<dbReference type="NCBIfam" id="TIGR00054">
    <property type="entry name" value="RIP metalloprotease RseP"/>
    <property type="match status" value="1"/>
</dbReference>
<dbReference type="GO" id="GO:0046872">
    <property type="term" value="F:metal ion binding"/>
    <property type="evidence" value="ECO:0007669"/>
    <property type="project" value="UniProtKB-KW"/>
</dbReference>
<keyword evidence="8 11" id="KW-1133">Transmembrane helix</keyword>
<dbReference type="GO" id="GO:0004222">
    <property type="term" value="F:metalloendopeptidase activity"/>
    <property type="evidence" value="ECO:0007669"/>
    <property type="project" value="InterPro"/>
</dbReference>
<evidence type="ECO:0000256" key="10">
    <source>
        <dbReference type="ARBA" id="ARBA00023136"/>
    </source>
</evidence>
<dbReference type="PANTHER" id="PTHR42837">
    <property type="entry name" value="REGULATOR OF SIGMA-E PROTEASE RSEP"/>
    <property type="match status" value="1"/>
</dbReference>
<keyword evidence="6 11" id="KW-0378">Hydrolase</keyword>
<dbReference type="InterPro" id="IPR036034">
    <property type="entry name" value="PDZ_sf"/>
</dbReference>
<accession>A0A7W5H0Z2</accession>
<protein>
    <recommendedName>
        <fullName evidence="11">Zinc metalloprotease</fullName>
        <ecNumber evidence="11">3.4.24.-</ecNumber>
    </recommendedName>
</protein>
<keyword evidence="5 11" id="KW-0812">Transmembrane</keyword>
<dbReference type="GO" id="GO:0006508">
    <property type="term" value="P:proteolysis"/>
    <property type="evidence" value="ECO:0007669"/>
    <property type="project" value="UniProtKB-KW"/>
</dbReference>
<comment type="cofactor">
    <cofactor evidence="1 11">
        <name>Zn(2+)</name>
        <dbReference type="ChEBI" id="CHEBI:29105"/>
    </cofactor>
</comment>
<keyword evidence="10 11" id="KW-0472">Membrane</keyword>
<dbReference type="Pfam" id="PF17820">
    <property type="entry name" value="PDZ_6"/>
    <property type="match status" value="1"/>
</dbReference>
<dbReference type="RefSeq" id="WP_183412852.1">
    <property type="nucleotide sequence ID" value="NZ_JACHYB010000001.1"/>
</dbReference>
<feature type="transmembrane region" description="Helical" evidence="11">
    <location>
        <begin position="465"/>
        <end position="484"/>
    </location>
</feature>
<evidence type="ECO:0000259" key="12">
    <source>
        <dbReference type="PROSITE" id="PS50106"/>
    </source>
</evidence>
<dbReference type="GO" id="GO:0016020">
    <property type="term" value="C:membrane"/>
    <property type="evidence" value="ECO:0007669"/>
    <property type="project" value="UniProtKB-SubCell"/>
</dbReference>
<dbReference type="SUPFAM" id="SSF50156">
    <property type="entry name" value="PDZ domain-like"/>
    <property type="match status" value="2"/>
</dbReference>
<dbReference type="CDD" id="cd23081">
    <property type="entry name" value="cpPDZ_EcRseP-like"/>
    <property type="match status" value="1"/>
</dbReference>
<keyword evidence="9 11" id="KW-0482">Metalloprotease</keyword>
<evidence type="ECO:0000256" key="7">
    <source>
        <dbReference type="ARBA" id="ARBA00022833"/>
    </source>
</evidence>
<feature type="transmembrane region" description="Helical" evidence="11">
    <location>
        <begin position="159"/>
        <end position="184"/>
    </location>
</feature>
<keyword evidence="11" id="KW-0479">Metal-binding</keyword>
<dbReference type="EMBL" id="JACHYB010000001">
    <property type="protein sequence ID" value="MBB3187038.1"/>
    <property type="molecule type" value="Genomic_DNA"/>
</dbReference>
<evidence type="ECO:0000256" key="5">
    <source>
        <dbReference type="ARBA" id="ARBA00022692"/>
    </source>
</evidence>
<evidence type="ECO:0000256" key="1">
    <source>
        <dbReference type="ARBA" id="ARBA00001947"/>
    </source>
</evidence>